<reference evidence="2 3" key="1">
    <citation type="submission" date="2018-11" db="EMBL/GenBank/DDBJ databases">
        <title>Chitinophaga lutea sp.nov., isolate from arsenic contaminated soil.</title>
        <authorList>
            <person name="Zong Y."/>
        </authorList>
    </citation>
    <scope>NUCLEOTIDE SEQUENCE [LARGE SCALE GENOMIC DNA]</scope>
    <source>
        <strain evidence="2 3">ZY74</strain>
    </source>
</reference>
<feature type="compositionally biased region" description="Acidic residues" evidence="1">
    <location>
        <begin position="47"/>
        <end position="62"/>
    </location>
</feature>
<name>A0A3N4PRB4_9BACT</name>
<keyword evidence="3" id="KW-1185">Reference proteome</keyword>
<protein>
    <submittedName>
        <fullName evidence="2">Uncharacterized protein</fullName>
    </submittedName>
</protein>
<gene>
    <name evidence="2" type="ORF">EGT74_20020</name>
</gene>
<evidence type="ECO:0000313" key="3">
    <source>
        <dbReference type="Proteomes" id="UP000278351"/>
    </source>
</evidence>
<proteinExistence type="predicted"/>
<sequence>MVFTGIIKKNMEKKPDQINLPGVEDIPGQENVKPAPLGELADTTASSDDEEGKGALDNEEETLIAGDSNVTAEERELLDEAANSDPAYRDDQNLRNSSLENRDEDGELLNEADDLDVPGAELDDEGEDIGAEDEENNPYSLGDNE</sequence>
<dbReference type="AlphaFoldDB" id="A0A3N4PRB4"/>
<evidence type="ECO:0000256" key="1">
    <source>
        <dbReference type="SAM" id="MobiDB-lite"/>
    </source>
</evidence>
<dbReference type="EMBL" id="RPDH01000002">
    <property type="protein sequence ID" value="RPE09289.1"/>
    <property type="molecule type" value="Genomic_DNA"/>
</dbReference>
<dbReference type="Proteomes" id="UP000278351">
    <property type="component" value="Unassembled WGS sequence"/>
</dbReference>
<organism evidence="2 3">
    <name type="scientific">Chitinophaga lutea</name>
    <dbReference type="NCBI Taxonomy" id="2488634"/>
    <lineage>
        <taxon>Bacteria</taxon>
        <taxon>Pseudomonadati</taxon>
        <taxon>Bacteroidota</taxon>
        <taxon>Chitinophagia</taxon>
        <taxon>Chitinophagales</taxon>
        <taxon>Chitinophagaceae</taxon>
        <taxon>Chitinophaga</taxon>
    </lineage>
</organism>
<evidence type="ECO:0000313" key="2">
    <source>
        <dbReference type="EMBL" id="RPE09289.1"/>
    </source>
</evidence>
<comment type="caution">
    <text evidence="2">The sequence shown here is derived from an EMBL/GenBank/DDBJ whole genome shotgun (WGS) entry which is preliminary data.</text>
</comment>
<accession>A0A3N4PRB4</accession>
<feature type="compositionally biased region" description="Acidic residues" evidence="1">
    <location>
        <begin position="102"/>
        <end position="136"/>
    </location>
</feature>
<feature type="region of interest" description="Disordered" evidence="1">
    <location>
        <begin position="17"/>
        <end position="145"/>
    </location>
</feature>